<dbReference type="PROSITE" id="PS51318">
    <property type="entry name" value="TAT"/>
    <property type="match status" value="1"/>
</dbReference>
<feature type="domain" description="DUF4189" evidence="2">
    <location>
        <begin position="38"/>
        <end position="115"/>
    </location>
</feature>
<feature type="signal peptide" evidence="1">
    <location>
        <begin position="1"/>
        <end position="29"/>
    </location>
</feature>
<comment type="caution">
    <text evidence="3">The sequence shown here is derived from an EMBL/GenBank/DDBJ whole genome shotgun (WGS) entry which is preliminary data.</text>
</comment>
<dbReference type="Pfam" id="PF13827">
    <property type="entry name" value="DUF4189"/>
    <property type="match status" value="1"/>
</dbReference>
<keyword evidence="1" id="KW-0732">Signal</keyword>
<name>A0A5N0EA44_9NOCA</name>
<reference evidence="3 4" key="1">
    <citation type="submission" date="2019-09" db="EMBL/GenBank/DDBJ databases">
        <authorList>
            <person name="Wang X."/>
        </authorList>
    </citation>
    <scope>NUCLEOTIDE SEQUENCE [LARGE SCALE GENOMIC DNA]</scope>
    <source>
        <strain evidence="3 4">CICC 11023</strain>
    </source>
</reference>
<keyword evidence="4" id="KW-1185">Reference proteome</keyword>
<evidence type="ECO:0000259" key="2">
    <source>
        <dbReference type="Pfam" id="PF13827"/>
    </source>
</evidence>
<dbReference type="RefSeq" id="WP_150404407.1">
    <property type="nucleotide sequence ID" value="NZ_JBHJYQ010000008.1"/>
</dbReference>
<dbReference type="InterPro" id="IPR006311">
    <property type="entry name" value="TAT_signal"/>
</dbReference>
<accession>A0A5N0EA44</accession>
<sequence length="143" mass="14563">MSLSRKAALGLVVSSAAVLVAAGAGAAHAGPDSEGRYYGSIALNPKNWDTASAWNYSSYAGSDARALAECGSRDCFVVVRFSDGCGAISASSDGKWAVGTGRDRGEAERNAIAALGPLAPPFPNFGSSAPKRAEILHSQCSPE</sequence>
<dbReference type="OrthoDB" id="4543578at2"/>
<gene>
    <name evidence="3" type="ORF">F3087_24630</name>
</gene>
<dbReference type="EMBL" id="VXLC01000014">
    <property type="protein sequence ID" value="KAA8885826.1"/>
    <property type="molecule type" value="Genomic_DNA"/>
</dbReference>
<dbReference type="InterPro" id="IPR025240">
    <property type="entry name" value="DUF4189"/>
</dbReference>
<evidence type="ECO:0000313" key="4">
    <source>
        <dbReference type="Proteomes" id="UP000323876"/>
    </source>
</evidence>
<evidence type="ECO:0000313" key="3">
    <source>
        <dbReference type="EMBL" id="KAA8885826.1"/>
    </source>
</evidence>
<dbReference type="Proteomes" id="UP000323876">
    <property type="component" value="Unassembled WGS sequence"/>
</dbReference>
<evidence type="ECO:0000256" key="1">
    <source>
        <dbReference type="SAM" id="SignalP"/>
    </source>
</evidence>
<organism evidence="3 4">
    <name type="scientific">Nocardia colli</name>
    <dbReference type="NCBI Taxonomy" id="2545717"/>
    <lineage>
        <taxon>Bacteria</taxon>
        <taxon>Bacillati</taxon>
        <taxon>Actinomycetota</taxon>
        <taxon>Actinomycetes</taxon>
        <taxon>Mycobacteriales</taxon>
        <taxon>Nocardiaceae</taxon>
        <taxon>Nocardia</taxon>
    </lineage>
</organism>
<proteinExistence type="predicted"/>
<dbReference type="AlphaFoldDB" id="A0A5N0EA44"/>
<protein>
    <submittedName>
        <fullName evidence="3">DUF4189 domain-containing protein</fullName>
    </submittedName>
</protein>
<feature type="chain" id="PRO_5038905480" evidence="1">
    <location>
        <begin position="30"/>
        <end position="143"/>
    </location>
</feature>